<evidence type="ECO:0000313" key="2">
    <source>
        <dbReference type="EMBL" id="AFC99133.1"/>
    </source>
</evidence>
<dbReference type="KEGG" id="mez:Mtc_0363"/>
<dbReference type="STRING" id="1041930.Mtc_0363"/>
<evidence type="ECO:0000313" key="3">
    <source>
        <dbReference type="Proteomes" id="UP000005233"/>
    </source>
</evidence>
<dbReference type="Pfam" id="PF06224">
    <property type="entry name" value="AlkZ-like"/>
    <property type="match status" value="1"/>
</dbReference>
<dbReference type="AlphaFoldDB" id="H8IA67"/>
<dbReference type="PANTHER" id="PTHR38479:SF2">
    <property type="entry name" value="WINGED HELIX DNA-BINDING DOMAIN-CONTAINING PROTEIN"/>
    <property type="match status" value="1"/>
</dbReference>
<proteinExistence type="predicted"/>
<accession>H8IA67</accession>
<name>H8IA67_METCZ</name>
<gene>
    <name evidence="2" type="ordered locus">Mtc_0363</name>
</gene>
<dbReference type="Proteomes" id="UP000005233">
    <property type="component" value="Chromosome"/>
</dbReference>
<evidence type="ECO:0000256" key="1">
    <source>
        <dbReference type="SAM" id="Coils"/>
    </source>
</evidence>
<keyword evidence="1" id="KW-0175">Coiled coil</keyword>
<dbReference type="InterPro" id="IPR009351">
    <property type="entry name" value="AlkZ-like"/>
</dbReference>
<organism evidence="2 3">
    <name type="scientific">Methanocella conradii (strain DSM 24694 / JCM 17849 / CGMCC 1.5162 / HZ254)</name>
    <dbReference type="NCBI Taxonomy" id="1041930"/>
    <lineage>
        <taxon>Archaea</taxon>
        <taxon>Methanobacteriati</taxon>
        <taxon>Methanobacteriota</taxon>
        <taxon>Stenosarchaea group</taxon>
        <taxon>Methanomicrobia</taxon>
        <taxon>Methanocellales</taxon>
        <taxon>Methanocellaceae</taxon>
        <taxon>Methanocella</taxon>
    </lineage>
</organism>
<dbReference type="OrthoDB" id="303731at2157"/>
<dbReference type="PANTHER" id="PTHR38479">
    <property type="entry name" value="LMO0824 PROTEIN"/>
    <property type="match status" value="1"/>
</dbReference>
<keyword evidence="3" id="KW-1185">Reference proteome</keyword>
<protein>
    <recommendedName>
        <fullName evidence="4">Winged helix DNA-binding domain-containing protein</fullName>
    </recommendedName>
</protein>
<dbReference type="HOGENOM" id="CLU_713551_0_0_2"/>
<dbReference type="RefSeq" id="WP_014404972.1">
    <property type="nucleotide sequence ID" value="NC_017034.1"/>
</dbReference>
<dbReference type="EMBL" id="CP003243">
    <property type="protein sequence ID" value="AFC99133.1"/>
    <property type="molecule type" value="Genomic_DNA"/>
</dbReference>
<feature type="coiled-coil region" evidence="1">
    <location>
        <begin position="129"/>
        <end position="156"/>
    </location>
</feature>
<sequence length="373" mass="41927">MIVEKKAVNHFLLAKGHLLPATRLDSAGAVLRDLIVLDANSLDDAYFSLYLRVRRFDVAAFERGLYKGRSMARVRGLKNYMQLVPREYMPAVYSASKAGREAAVRSLLGTWGVTDEEYRDISKKILESLDGKEKTLAQLKRDLSAVSRDIVRKRKEKAANVSIVAQAMHDRWMLLRGGVGRHPGESPGRFSIFKDRFSVELEMDRGEALLLLAKRYVKSYGPACAEDLAWWLGITLNEARHALDKMENIEAVEIDGVEGQFFIDKKDVPRIKEIEDVPIIFLPKDDPYIKAYYNHARLVPGEHRVMTKFGESASAVLIDGTVWGTWSSGKLSSVCTVTLYKGHPEVREESMEAAAREAGRFYTGGSVEVKITQ</sequence>
<dbReference type="GeneID" id="11970245"/>
<evidence type="ECO:0008006" key="4">
    <source>
        <dbReference type="Google" id="ProtNLM"/>
    </source>
</evidence>
<dbReference type="eggNOG" id="arCOG11014">
    <property type="taxonomic scope" value="Archaea"/>
</dbReference>
<reference evidence="2 3" key="1">
    <citation type="journal article" date="2012" name="J. Bacteriol.">
        <title>Complete genome sequence of a thermophilic methanogen, Methanocella conradii HZ254, isolated from Chinese rice field soil.</title>
        <authorList>
            <person name="Lu Z."/>
            <person name="Lu Y."/>
        </authorList>
    </citation>
    <scope>NUCLEOTIDE SEQUENCE [LARGE SCALE GENOMIC DNA]</scope>
    <source>
        <strain evidence="3">DSM 24694 / JCM 17849 / CGMCC 1.5162 / HZ254</strain>
    </source>
</reference>